<dbReference type="SMART" id="SM00478">
    <property type="entry name" value="ENDO3c"/>
    <property type="match status" value="1"/>
</dbReference>
<feature type="region of interest" description="Disordered" evidence="4">
    <location>
        <begin position="1"/>
        <end position="29"/>
    </location>
</feature>
<keyword evidence="3" id="KW-0234">DNA repair</keyword>
<dbReference type="FunFam" id="1.10.340.30:FF:000004">
    <property type="entry name" value="DNA-3-methyladenine glycosylase II"/>
    <property type="match status" value="1"/>
</dbReference>
<organism evidence="6 7">
    <name type="scientific">Kalanchoe fedtschenkoi</name>
    <name type="common">Lavender scallops</name>
    <name type="synonym">South American air plant</name>
    <dbReference type="NCBI Taxonomy" id="63787"/>
    <lineage>
        <taxon>Eukaryota</taxon>
        <taxon>Viridiplantae</taxon>
        <taxon>Streptophyta</taxon>
        <taxon>Embryophyta</taxon>
        <taxon>Tracheophyta</taxon>
        <taxon>Spermatophyta</taxon>
        <taxon>Magnoliopsida</taxon>
        <taxon>eudicotyledons</taxon>
        <taxon>Gunneridae</taxon>
        <taxon>Pentapetalae</taxon>
        <taxon>Saxifragales</taxon>
        <taxon>Crassulaceae</taxon>
        <taxon>Kalanchoe</taxon>
    </lineage>
</organism>
<dbReference type="GO" id="GO:0006307">
    <property type="term" value="P:DNA alkylation repair"/>
    <property type="evidence" value="ECO:0007669"/>
    <property type="project" value="TreeGrafter"/>
</dbReference>
<dbReference type="Gramene" id="Kaladp0024s0936.1.v1.1">
    <property type="protein sequence ID" value="Kaladp0024s0936.1.v1.1.CDS.1"/>
    <property type="gene ID" value="Kaladp0024s0936.v1.1"/>
</dbReference>
<evidence type="ECO:0000256" key="1">
    <source>
        <dbReference type="ARBA" id="ARBA00010817"/>
    </source>
</evidence>
<proteinExistence type="inferred from homology"/>
<dbReference type="Gene3D" id="1.10.340.30">
    <property type="entry name" value="Hypothetical protein, domain 2"/>
    <property type="match status" value="1"/>
</dbReference>
<dbReference type="AlphaFoldDB" id="A0A7N0T8C8"/>
<dbReference type="GO" id="GO:0043916">
    <property type="term" value="F:DNA-7-methylguanine glycosylase activity"/>
    <property type="evidence" value="ECO:0007669"/>
    <property type="project" value="TreeGrafter"/>
</dbReference>
<evidence type="ECO:0000256" key="3">
    <source>
        <dbReference type="ARBA" id="ARBA00023204"/>
    </source>
</evidence>
<dbReference type="Pfam" id="PF00730">
    <property type="entry name" value="HhH-GPD"/>
    <property type="match status" value="1"/>
</dbReference>
<name>A0A7N0T8C8_KALFE</name>
<dbReference type="CDD" id="cd00056">
    <property type="entry name" value="ENDO3c"/>
    <property type="match status" value="1"/>
</dbReference>
<dbReference type="GO" id="GO:0006285">
    <property type="term" value="P:base-excision repair, AP site formation"/>
    <property type="evidence" value="ECO:0007669"/>
    <property type="project" value="TreeGrafter"/>
</dbReference>
<dbReference type="Gene3D" id="1.10.1670.40">
    <property type="match status" value="1"/>
</dbReference>
<dbReference type="InterPro" id="IPR011257">
    <property type="entry name" value="DNA_glycosylase"/>
</dbReference>
<sequence>MSGRAQTRSSSRKIPTQPSVQSQAITSTIPFRSRKIRKIASDSSVKGPSRCSLKSDTKAPRFKIAGLDETLILTKPDEEAETLAENSTRLLDVTSAVITAPLIKPLSTDGEIECSLQHLRDSDPLLRSVIDAFQPPSFDSSRSPFHALTKSIIYQQLSTKAGKCIYTRFISLFETEANINSKTILSLSAQQLREIGISGRKASYMHDLACKYEDGSLSDEMILRMDDERLLKKLTTVKGIGPWTVHMFMIFSLHRPDVLPVGDLGVRKGVKMLYKLNGLPDAVMMEKMCEKWKPYRSVGSWYMWRFVEAKGVLAPPLS</sequence>
<dbReference type="GO" id="GO:0032993">
    <property type="term" value="C:protein-DNA complex"/>
    <property type="evidence" value="ECO:0007669"/>
    <property type="project" value="TreeGrafter"/>
</dbReference>
<dbReference type="SUPFAM" id="SSF48150">
    <property type="entry name" value="DNA-glycosylase"/>
    <property type="match status" value="1"/>
</dbReference>
<protein>
    <recommendedName>
        <fullName evidence="5">HhH-GPD domain-containing protein</fullName>
    </recommendedName>
</protein>
<reference evidence="6" key="1">
    <citation type="submission" date="2021-01" db="UniProtKB">
        <authorList>
            <consortium name="EnsemblPlants"/>
        </authorList>
    </citation>
    <scope>IDENTIFICATION</scope>
</reference>
<dbReference type="GO" id="GO:0008725">
    <property type="term" value="F:DNA-3-methyladenine glycosylase activity"/>
    <property type="evidence" value="ECO:0007669"/>
    <property type="project" value="TreeGrafter"/>
</dbReference>
<evidence type="ECO:0000259" key="5">
    <source>
        <dbReference type="SMART" id="SM00478"/>
    </source>
</evidence>
<dbReference type="GO" id="GO:0032131">
    <property type="term" value="F:alkylated DNA binding"/>
    <property type="evidence" value="ECO:0007669"/>
    <property type="project" value="TreeGrafter"/>
</dbReference>
<dbReference type="InterPro" id="IPR003265">
    <property type="entry name" value="HhH-GPD_domain"/>
</dbReference>
<dbReference type="OMA" id="IVCGQQL"/>
<dbReference type="Proteomes" id="UP000594263">
    <property type="component" value="Unplaced"/>
</dbReference>
<evidence type="ECO:0000313" key="6">
    <source>
        <dbReference type="EnsemblPlants" id="Kaladp0024s0936.1.v1.1.CDS.1"/>
    </source>
</evidence>
<evidence type="ECO:0000256" key="4">
    <source>
        <dbReference type="SAM" id="MobiDB-lite"/>
    </source>
</evidence>
<evidence type="ECO:0000256" key="2">
    <source>
        <dbReference type="ARBA" id="ARBA00022763"/>
    </source>
</evidence>
<keyword evidence="2" id="KW-0227">DNA damage</keyword>
<dbReference type="PANTHER" id="PTHR43003">
    <property type="entry name" value="DNA-3-METHYLADENINE GLYCOSYLASE"/>
    <property type="match status" value="1"/>
</dbReference>
<dbReference type="InterPro" id="IPR051912">
    <property type="entry name" value="Alkylbase_DNA_Glycosylase/TA"/>
</dbReference>
<accession>A0A7N0T8C8</accession>
<dbReference type="EnsemblPlants" id="Kaladp0024s0936.1.v1.1">
    <property type="protein sequence ID" value="Kaladp0024s0936.1.v1.1.CDS.1"/>
    <property type="gene ID" value="Kaladp0024s0936.v1.1"/>
</dbReference>
<comment type="similarity">
    <text evidence="1">Belongs to the alkylbase DNA glycosidase AlkA family.</text>
</comment>
<keyword evidence="7" id="KW-1185">Reference proteome</keyword>
<dbReference type="GO" id="GO:0005634">
    <property type="term" value="C:nucleus"/>
    <property type="evidence" value="ECO:0007669"/>
    <property type="project" value="TreeGrafter"/>
</dbReference>
<dbReference type="PANTHER" id="PTHR43003:SF8">
    <property type="entry name" value="HHH-GPD DOMAIN-CONTAINING PROTEIN"/>
    <property type="match status" value="1"/>
</dbReference>
<evidence type="ECO:0000313" key="7">
    <source>
        <dbReference type="Proteomes" id="UP000594263"/>
    </source>
</evidence>
<feature type="domain" description="HhH-GPD" evidence="5">
    <location>
        <begin position="153"/>
        <end position="308"/>
    </location>
</feature>